<proteinExistence type="predicted"/>
<dbReference type="InterPro" id="IPR029068">
    <property type="entry name" value="Glyas_Bleomycin-R_OHBP_Dase"/>
</dbReference>
<evidence type="ECO:0000313" key="2">
    <source>
        <dbReference type="EMBL" id="EHN12853.1"/>
    </source>
</evidence>
<feature type="domain" description="VOC" evidence="1">
    <location>
        <begin position="1"/>
        <end position="101"/>
    </location>
</feature>
<dbReference type="PROSITE" id="PS51819">
    <property type="entry name" value="VOC"/>
    <property type="match status" value="1"/>
</dbReference>
<dbReference type="Gene3D" id="3.10.180.10">
    <property type="entry name" value="2,3-Dihydroxybiphenyl 1,2-Dioxygenase, domain 1"/>
    <property type="match status" value="1"/>
</dbReference>
<dbReference type="InterPro" id="IPR037523">
    <property type="entry name" value="VOC_core"/>
</dbReference>
<protein>
    <recommendedName>
        <fullName evidence="1">VOC domain-containing protein</fullName>
    </recommendedName>
</protein>
<reference evidence="2 3" key="1">
    <citation type="journal article" date="2013" name="Biodegradation">
        <title>Quantitative proteomic analysis of ibuprofen-degrading Patulibacter sp. strain I11.</title>
        <authorList>
            <person name="Almeida B."/>
            <person name="Kjeldal H."/>
            <person name="Lolas I."/>
            <person name="Knudsen A.D."/>
            <person name="Carvalho G."/>
            <person name="Nielsen K.L."/>
            <person name="Barreto Crespo M.T."/>
            <person name="Stensballe A."/>
            <person name="Nielsen J.L."/>
        </authorList>
    </citation>
    <scope>NUCLEOTIDE SEQUENCE [LARGE SCALE GENOMIC DNA]</scope>
    <source>
        <strain evidence="2 3">I11</strain>
    </source>
</reference>
<dbReference type="Pfam" id="PF00903">
    <property type="entry name" value="Glyoxalase"/>
    <property type="match status" value="1"/>
</dbReference>
<dbReference type="Proteomes" id="UP000005143">
    <property type="component" value="Unassembled WGS sequence"/>
</dbReference>
<keyword evidence="3" id="KW-1185">Reference proteome</keyword>
<dbReference type="EMBL" id="AGUD01000007">
    <property type="protein sequence ID" value="EHN12853.1"/>
    <property type="molecule type" value="Genomic_DNA"/>
</dbReference>
<organism evidence="2 3">
    <name type="scientific">Patulibacter medicamentivorans</name>
    <dbReference type="NCBI Taxonomy" id="1097667"/>
    <lineage>
        <taxon>Bacteria</taxon>
        <taxon>Bacillati</taxon>
        <taxon>Actinomycetota</taxon>
        <taxon>Thermoleophilia</taxon>
        <taxon>Solirubrobacterales</taxon>
        <taxon>Patulibacteraceae</taxon>
        <taxon>Patulibacter</taxon>
    </lineage>
</organism>
<sequence length="148" mass="17207">MRFYSEVLGLEKIPTYTFAFPVQYFRLGDQQLHIFERETPAPQFHHIALDVDDFEAAFERARDLRIHDRTAFFADVYELPDGAVQMYLRDPAGNLVEVNWPDIATLDHSRLPTFRRLADTVEQTPDGLRSSLYLHLREQQPVLGSDGR</sequence>
<dbReference type="InterPro" id="IPR004360">
    <property type="entry name" value="Glyas_Fos-R_dOase_dom"/>
</dbReference>
<name>H0E0E8_9ACTN</name>
<comment type="caution">
    <text evidence="2">The sequence shown here is derived from an EMBL/GenBank/DDBJ whole genome shotgun (WGS) entry which is preliminary data.</text>
</comment>
<accession>H0E0E8</accession>
<dbReference type="SUPFAM" id="SSF54593">
    <property type="entry name" value="Glyoxalase/Bleomycin resistance protein/Dihydroxybiphenyl dioxygenase"/>
    <property type="match status" value="1"/>
</dbReference>
<evidence type="ECO:0000313" key="3">
    <source>
        <dbReference type="Proteomes" id="UP000005143"/>
    </source>
</evidence>
<dbReference type="AlphaFoldDB" id="H0E0E8"/>
<evidence type="ECO:0000259" key="1">
    <source>
        <dbReference type="PROSITE" id="PS51819"/>
    </source>
</evidence>
<gene>
    <name evidence="2" type="ORF">PAI11_02560</name>
</gene>